<sequence length="183" mass="20910">MAKRTVSSYFLPKPHDIEKTNPQNESDSGYEKTVVAKKGRKFSFRDEWLREFTWLSPFPGATRMTRLDRRSQHAISLFLPLVLLPRGDEHAVNALNGVTDAGHHRVDLLGQVFLDVLHNDISTLVRQDLTDHIAARESHLTTPPVTMDTRVRASRWTVVKQMLNSWMIEGYRLLKSSSSTNLS</sequence>
<dbReference type="Proteomes" id="UP000314294">
    <property type="component" value="Unassembled WGS sequence"/>
</dbReference>
<evidence type="ECO:0000256" key="1">
    <source>
        <dbReference type="SAM" id="MobiDB-lite"/>
    </source>
</evidence>
<feature type="region of interest" description="Disordered" evidence="1">
    <location>
        <begin position="12"/>
        <end position="32"/>
    </location>
</feature>
<comment type="caution">
    <text evidence="2">The sequence shown here is derived from an EMBL/GenBank/DDBJ whole genome shotgun (WGS) entry which is preliminary data.</text>
</comment>
<gene>
    <name evidence="2" type="ORF">EYF80_000925</name>
</gene>
<proteinExistence type="predicted"/>
<keyword evidence="3" id="KW-1185">Reference proteome</keyword>
<evidence type="ECO:0000313" key="3">
    <source>
        <dbReference type="Proteomes" id="UP000314294"/>
    </source>
</evidence>
<accession>A0A4Z2JFM7</accession>
<protein>
    <submittedName>
        <fullName evidence="2">Uncharacterized protein</fullName>
    </submittedName>
</protein>
<evidence type="ECO:0000313" key="2">
    <source>
        <dbReference type="EMBL" id="TNN89046.1"/>
    </source>
</evidence>
<dbReference type="AlphaFoldDB" id="A0A4Z2JFM7"/>
<reference evidence="2 3" key="1">
    <citation type="submission" date="2019-03" db="EMBL/GenBank/DDBJ databases">
        <title>First draft genome of Liparis tanakae, snailfish: a comprehensive survey of snailfish specific genes.</title>
        <authorList>
            <person name="Kim W."/>
            <person name="Song I."/>
            <person name="Jeong J.-H."/>
            <person name="Kim D."/>
            <person name="Kim S."/>
            <person name="Ryu S."/>
            <person name="Song J.Y."/>
            <person name="Lee S.K."/>
        </authorList>
    </citation>
    <scope>NUCLEOTIDE SEQUENCE [LARGE SCALE GENOMIC DNA]</scope>
    <source>
        <tissue evidence="2">Muscle</tissue>
    </source>
</reference>
<name>A0A4Z2JFM7_9TELE</name>
<organism evidence="2 3">
    <name type="scientific">Liparis tanakae</name>
    <name type="common">Tanaka's snailfish</name>
    <dbReference type="NCBI Taxonomy" id="230148"/>
    <lineage>
        <taxon>Eukaryota</taxon>
        <taxon>Metazoa</taxon>
        <taxon>Chordata</taxon>
        <taxon>Craniata</taxon>
        <taxon>Vertebrata</taxon>
        <taxon>Euteleostomi</taxon>
        <taxon>Actinopterygii</taxon>
        <taxon>Neopterygii</taxon>
        <taxon>Teleostei</taxon>
        <taxon>Neoteleostei</taxon>
        <taxon>Acanthomorphata</taxon>
        <taxon>Eupercaria</taxon>
        <taxon>Perciformes</taxon>
        <taxon>Cottioidei</taxon>
        <taxon>Cottales</taxon>
        <taxon>Liparidae</taxon>
        <taxon>Liparis</taxon>
    </lineage>
</organism>
<dbReference type="EMBL" id="SRLO01000003">
    <property type="protein sequence ID" value="TNN89046.1"/>
    <property type="molecule type" value="Genomic_DNA"/>
</dbReference>